<dbReference type="EMBL" id="UINC01001880">
    <property type="protein sequence ID" value="SUZ90270.1"/>
    <property type="molecule type" value="Genomic_DNA"/>
</dbReference>
<name>A0A381REZ0_9ZZZZ</name>
<sequence length="239" mass="26815">MKIKFFLILFFVSIIGWGQIITDRPDQTESSVTLSNNILQIESGFSFQDEEVFNTLFRYGISKNVELRLSTNLLFLDSYDGLNIDSPEFGDLELGAKIQLFSSEDSSTTAAFLTHLSLPTASKYFSNNGYGTLNRLLISHDISETFSIGYNIGYNKVYGEKGAFIYTLAFAKSINKWGIYAEIFGEKIKDGSQSNFDAGITHLVNDRLQLDLSFGEGLNNNLSYLSLGVSWNYNLTKQN</sequence>
<dbReference type="AlphaFoldDB" id="A0A381REZ0"/>
<accession>A0A381REZ0</accession>
<protein>
    <recommendedName>
        <fullName evidence="2">Transporter</fullName>
    </recommendedName>
</protein>
<reference evidence="1" key="1">
    <citation type="submission" date="2018-05" db="EMBL/GenBank/DDBJ databases">
        <authorList>
            <person name="Lanie J.A."/>
            <person name="Ng W.-L."/>
            <person name="Kazmierczak K.M."/>
            <person name="Andrzejewski T.M."/>
            <person name="Davidsen T.M."/>
            <person name="Wayne K.J."/>
            <person name="Tettelin H."/>
            <person name="Glass J.I."/>
            <person name="Rusch D."/>
            <person name="Podicherti R."/>
            <person name="Tsui H.-C.T."/>
            <person name="Winkler M.E."/>
        </authorList>
    </citation>
    <scope>NUCLEOTIDE SEQUENCE</scope>
</reference>
<proteinExistence type="predicted"/>
<gene>
    <name evidence="1" type="ORF">METZ01_LOCUS43124</name>
</gene>
<evidence type="ECO:0008006" key="2">
    <source>
        <dbReference type="Google" id="ProtNLM"/>
    </source>
</evidence>
<organism evidence="1">
    <name type="scientific">marine metagenome</name>
    <dbReference type="NCBI Taxonomy" id="408172"/>
    <lineage>
        <taxon>unclassified sequences</taxon>
        <taxon>metagenomes</taxon>
        <taxon>ecological metagenomes</taxon>
    </lineage>
</organism>
<dbReference type="InterPro" id="IPR025737">
    <property type="entry name" value="FApF"/>
</dbReference>
<evidence type="ECO:0000313" key="1">
    <source>
        <dbReference type="EMBL" id="SUZ90270.1"/>
    </source>
</evidence>
<dbReference type="Pfam" id="PF13557">
    <property type="entry name" value="Phenol_MetA_deg"/>
    <property type="match status" value="1"/>
</dbReference>